<accession>A0A1F7WJ60</accession>
<reference evidence="1 2" key="1">
    <citation type="journal article" date="2016" name="Nat. Commun.">
        <title>Thousands of microbial genomes shed light on interconnected biogeochemical processes in an aquifer system.</title>
        <authorList>
            <person name="Anantharaman K."/>
            <person name="Brown C.T."/>
            <person name="Hug L.A."/>
            <person name="Sharon I."/>
            <person name="Castelle C.J."/>
            <person name="Probst A.J."/>
            <person name="Thomas B.C."/>
            <person name="Singh A."/>
            <person name="Wilkins M.J."/>
            <person name="Karaoz U."/>
            <person name="Brodie E.L."/>
            <person name="Williams K.H."/>
            <person name="Hubbard S.S."/>
            <person name="Banfield J.F."/>
        </authorList>
    </citation>
    <scope>NUCLEOTIDE SEQUENCE [LARGE SCALE GENOMIC DNA]</scope>
</reference>
<sequence length="209" mass="23200">MSDFSDKEEVPLQVVERRRHKDMLSMLKESPSPIGRRGEVVIENDKKSLSSEEQKLLSFNRKLATLDVLRKVNKNIQSETNSSSFSIRVTSGLSLPSELVDFLELNPVKVESKGGNGTRLVDQNLMVILSLDPNDNKLVLTGNSETKRVVLAPDMGDCKYNLEFQIQGEDGWIDTGKNFDDGNKVAATVIHTGEDLFTRQMGSNGSRAS</sequence>
<name>A0A1F7WJ60_9BACT</name>
<dbReference type="EMBL" id="MGFJ01000019">
    <property type="protein sequence ID" value="OGM02597.1"/>
    <property type="molecule type" value="Genomic_DNA"/>
</dbReference>
<organism evidence="1 2">
    <name type="scientific">Candidatus Woesebacteria bacterium GWA1_41_8</name>
    <dbReference type="NCBI Taxonomy" id="1802471"/>
    <lineage>
        <taxon>Bacteria</taxon>
        <taxon>Candidatus Woeseibacteriota</taxon>
    </lineage>
</organism>
<evidence type="ECO:0000313" key="2">
    <source>
        <dbReference type="Proteomes" id="UP000176198"/>
    </source>
</evidence>
<dbReference type="Proteomes" id="UP000176198">
    <property type="component" value="Unassembled WGS sequence"/>
</dbReference>
<dbReference type="AlphaFoldDB" id="A0A1F7WJ60"/>
<gene>
    <name evidence="1" type="ORF">A2115_01110</name>
</gene>
<comment type="caution">
    <text evidence="1">The sequence shown here is derived from an EMBL/GenBank/DDBJ whole genome shotgun (WGS) entry which is preliminary data.</text>
</comment>
<evidence type="ECO:0000313" key="1">
    <source>
        <dbReference type="EMBL" id="OGM02597.1"/>
    </source>
</evidence>
<dbReference type="STRING" id="1802471.A2115_01110"/>
<proteinExistence type="predicted"/>
<protein>
    <submittedName>
        <fullName evidence="1">Uncharacterized protein</fullName>
    </submittedName>
</protein>